<dbReference type="GO" id="GO:0009252">
    <property type="term" value="P:peptidoglycan biosynthetic process"/>
    <property type="evidence" value="ECO:0007669"/>
    <property type="project" value="UniProtKB-UniRule"/>
</dbReference>
<keyword evidence="12" id="KW-0460">Magnesium</keyword>
<feature type="domain" description="ATP-grasp" evidence="14">
    <location>
        <begin position="105"/>
        <end position="308"/>
    </location>
</feature>
<sequence>MRIRAAILMGGHSSEHEISLKTGGMVLKNLDRRKFDALPVKIGKDGSWPITLEELKEKCDVAFIAMHGEYGEDGQIQSLLETFGIPYTGSGPIASALAMDKQKTAVLLANNGLLVPESLTAIPNDIHLEFAVAENFKNFPIVIKPANLGSSVGISIVKEKARFQPALQKAFQYSESVLIQRYIKGREITCGTLEINGASIPLMPTEIIPRTSDFFDYYAKYNANGSAEITPPNLPEEIIKNIRFTALKAHKILGCSGMSRTDMIMSKNGKLHILELNTIPGMTETSLLPQQAKKMGIEFPQLLEIIIQSAFIKNKT</sequence>
<name>A0A1G1ZHG4_9BACT</name>
<dbReference type="InterPro" id="IPR005905">
    <property type="entry name" value="D_ala_D_ala"/>
</dbReference>
<keyword evidence="4 10" id="KW-0436">Ligase</keyword>
<comment type="caution">
    <text evidence="15">The sequence shown here is derived from an EMBL/GenBank/DDBJ whole genome shotgun (WGS) entry which is preliminary data.</text>
</comment>
<dbReference type="AlphaFoldDB" id="A0A1G1ZHG4"/>
<comment type="catalytic activity">
    <reaction evidence="10">
        <text>2 D-alanine + ATP = D-alanyl-D-alanine + ADP + phosphate + H(+)</text>
        <dbReference type="Rhea" id="RHEA:11224"/>
        <dbReference type="ChEBI" id="CHEBI:15378"/>
        <dbReference type="ChEBI" id="CHEBI:30616"/>
        <dbReference type="ChEBI" id="CHEBI:43474"/>
        <dbReference type="ChEBI" id="CHEBI:57416"/>
        <dbReference type="ChEBI" id="CHEBI:57822"/>
        <dbReference type="ChEBI" id="CHEBI:456216"/>
        <dbReference type="EC" id="6.3.2.4"/>
    </reaction>
</comment>
<feature type="binding site" evidence="12">
    <location>
        <position position="277"/>
    </location>
    <ligand>
        <name>Mg(2+)</name>
        <dbReference type="ChEBI" id="CHEBI:18420"/>
        <label>2</label>
    </ligand>
</feature>
<dbReference type="NCBIfam" id="NF002378">
    <property type="entry name" value="PRK01372.1"/>
    <property type="match status" value="1"/>
</dbReference>
<evidence type="ECO:0000256" key="1">
    <source>
        <dbReference type="ARBA" id="ARBA00004496"/>
    </source>
</evidence>
<dbReference type="InterPro" id="IPR000291">
    <property type="entry name" value="D-Ala_lig_Van_CS"/>
</dbReference>
<dbReference type="EMBL" id="MHJG01000011">
    <property type="protein sequence ID" value="OGY63994.1"/>
    <property type="molecule type" value="Genomic_DNA"/>
</dbReference>
<keyword evidence="6 13" id="KW-0067">ATP-binding</keyword>
<keyword evidence="7 10" id="KW-0133">Cell shape</keyword>
<feature type="active site" evidence="11">
    <location>
        <position position="15"/>
    </location>
</feature>
<dbReference type="EC" id="6.3.2.4" evidence="10"/>
<keyword evidence="5 13" id="KW-0547">Nucleotide-binding</keyword>
<evidence type="ECO:0000256" key="11">
    <source>
        <dbReference type="PIRSR" id="PIRSR039102-1"/>
    </source>
</evidence>
<dbReference type="SUPFAM" id="SSF52440">
    <property type="entry name" value="PreATP-grasp domain"/>
    <property type="match status" value="1"/>
</dbReference>
<dbReference type="STRING" id="1798404.A3B92_04145"/>
<evidence type="ECO:0000313" key="15">
    <source>
        <dbReference type="EMBL" id="OGY63994.1"/>
    </source>
</evidence>
<reference evidence="15 16" key="1">
    <citation type="journal article" date="2016" name="Nat. Commun.">
        <title>Thousands of microbial genomes shed light on interconnected biogeochemical processes in an aquifer system.</title>
        <authorList>
            <person name="Anantharaman K."/>
            <person name="Brown C.T."/>
            <person name="Hug L.A."/>
            <person name="Sharon I."/>
            <person name="Castelle C.J."/>
            <person name="Probst A.J."/>
            <person name="Thomas B.C."/>
            <person name="Singh A."/>
            <person name="Wilkins M.J."/>
            <person name="Karaoz U."/>
            <person name="Brodie E.L."/>
            <person name="Williams K.H."/>
            <person name="Hubbard S.S."/>
            <person name="Banfield J.F."/>
        </authorList>
    </citation>
    <scope>NUCLEOTIDE SEQUENCE [LARGE SCALE GENOMIC DNA]</scope>
</reference>
<dbReference type="GO" id="GO:0005737">
    <property type="term" value="C:cytoplasm"/>
    <property type="evidence" value="ECO:0007669"/>
    <property type="project" value="UniProtKB-SubCell"/>
</dbReference>
<dbReference type="InterPro" id="IPR011761">
    <property type="entry name" value="ATP-grasp"/>
</dbReference>
<dbReference type="InterPro" id="IPR016185">
    <property type="entry name" value="PreATP-grasp_dom_sf"/>
</dbReference>
<comment type="pathway">
    <text evidence="10">Cell wall biogenesis; peptidoglycan biosynthesis.</text>
</comment>
<dbReference type="PROSITE" id="PS50975">
    <property type="entry name" value="ATP_GRASP"/>
    <property type="match status" value="1"/>
</dbReference>
<keyword evidence="8 10" id="KW-0573">Peptidoglycan synthesis</keyword>
<dbReference type="Pfam" id="PF07478">
    <property type="entry name" value="Dala_Dala_lig_C"/>
    <property type="match status" value="1"/>
</dbReference>
<comment type="cofactor">
    <cofactor evidence="12">
        <name>Mg(2+)</name>
        <dbReference type="ChEBI" id="CHEBI:18420"/>
    </cofactor>
    <cofactor evidence="12">
        <name>Mn(2+)</name>
        <dbReference type="ChEBI" id="CHEBI:29035"/>
    </cofactor>
    <text evidence="12">Binds 2 magnesium or manganese ions per subunit.</text>
</comment>
<dbReference type="GO" id="GO:0008716">
    <property type="term" value="F:D-alanine-D-alanine ligase activity"/>
    <property type="evidence" value="ECO:0007669"/>
    <property type="project" value="UniProtKB-UniRule"/>
</dbReference>
<dbReference type="GO" id="GO:0008360">
    <property type="term" value="P:regulation of cell shape"/>
    <property type="evidence" value="ECO:0007669"/>
    <property type="project" value="UniProtKB-KW"/>
</dbReference>
<dbReference type="SUPFAM" id="SSF56059">
    <property type="entry name" value="Glutathione synthetase ATP-binding domain-like"/>
    <property type="match status" value="1"/>
</dbReference>
<dbReference type="PANTHER" id="PTHR23132">
    <property type="entry name" value="D-ALANINE--D-ALANINE LIGASE"/>
    <property type="match status" value="1"/>
</dbReference>
<evidence type="ECO:0000256" key="9">
    <source>
        <dbReference type="ARBA" id="ARBA00023316"/>
    </source>
</evidence>
<evidence type="ECO:0000256" key="13">
    <source>
        <dbReference type="PROSITE-ProRule" id="PRU00409"/>
    </source>
</evidence>
<dbReference type="Proteomes" id="UP000177960">
    <property type="component" value="Unassembled WGS sequence"/>
</dbReference>
<keyword evidence="12" id="KW-0464">Manganese</keyword>
<dbReference type="InterPro" id="IPR013815">
    <property type="entry name" value="ATP_grasp_subdomain_1"/>
</dbReference>
<gene>
    <name evidence="10" type="primary">ddl</name>
    <name evidence="15" type="ORF">A3B92_04145</name>
</gene>
<feature type="binding site" evidence="12">
    <location>
        <position position="262"/>
    </location>
    <ligand>
        <name>Mg(2+)</name>
        <dbReference type="ChEBI" id="CHEBI:18420"/>
        <label>1</label>
    </ligand>
</feature>
<evidence type="ECO:0000256" key="2">
    <source>
        <dbReference type="ARBA" id="ARBA00010871"/>
    </source>
</evidence>
<evidence type="ECO:0000256" key="8">
    <source>
        <dbReference type="ARBA" id="ARBA00022984"/>
    </source>
</evidence>
<evidence type="ECO:0000256" key="6">
    <source>
        <dbReference type="ARBA" id="ARBA00022840"/>
    </source>
</evidence>
<dbReference type="Gene3D" id="3.30.470.20">
    <property type="entry name" value="ATP-grasp fold, B domain"/>
    <property type="match status" value="1"/>
</dbReference>
<dbReference type="Gene3D" id="3.40.50.20">
    <property type="match status" value="1"/>
</dbReference>
<dbReference type="PANTHER" id="PTHR23132:SF23">
    <property type="entry name" value="D-ALANINE--D-ALANINE LIGASE B"/>
    <property type="match status" value="1"/>
</dbReference>
<keyword evidence="12" id="KW-0479">Metal-binding</keyword>
<dbReference type="GO" id="GO:0005524">
    <property type="term" value="F:ATP binding"/>
    <property type="evidence" value="ECO:0007669"/>
    <property type="project" value="UniProtKB-UniRule"/>
</dbReference>
<feature type="binding site" evidence="12">
    <location>
        <position position="275"/>
    </location>
    <ligand>
        <name>Mg(2+)</name>
        <dbReference type="ChEBI" id="CHEBI:18420"/>
        <label>1</label>
    </ligand>
</feature>
<evidence type="ECO:0000256" key="12">
    <source>
        <dbReference type="PIRSR" id="PIRSR039102-3"/>
    </source>
</evidence>
<dbReference type="Pfam" id="PF01820">
    <property type="entry name" value="Dala_Dala_lig_N"/>
    <property type="match status" value="2"/>
</dbReference>
<evidence type="ECO:0000256" key="3">
    <source>
        <dbReference type="ARBA" id="ARBA00022490"/>
    </source>
</evidence>
<accession>A0A1G1ZHG4</accession>
<keyword evidence="9 10" id="KW-0961">Cell wall biogenesis/degradation</keyword>
<feature type="active site" evidence="11">
    <location>
        <position position="150"/>
    </location>
</feature>
<protein>
    <recommendedName>
        <fullName evidence="10">D-alanine--D-alanine ligase</fullName>
        <ecNumber evidence="10">6.3.2.4</ecNumber>
    </recommendedName>
    <alternativeName>
        <fullName evidence="10">D-Ala-D-Ala ligase</fullName>
    </alternativeName>
    <alternativeName>
        <fullName evidence="10">D-alanylalanine synthetase</fullName>
    </alternativeName>
</protein>
<dbReference type="PIRSF" id="PIRSF039102">
    <property type="entry name" value="Ddl/VanB"/>
    <property type="match status" value="1"/>
</dbReference>
<dbReference type="UniPathway" id="UPA00219"/>
<comment type="similarity">
    <text evidence="2 10">Belongs to the D-alanine--D-alanine ligase family.</text>
</comment>
<proteinExistence type="inferred from homology"/>
<keyword evidence="3 10" id="KW-0963">Cytoplasm</keyword>
<comment type="function">
    <text evidence="10">Cell wall formation.</text>
</comment>
<dbReference type="PROSITE" id="PS00844">
    <property type="entry name" value="DALA_DALA_LIGASE_2"/>
    <property type="match status" value="1"/>
</dbReference>
<feature type="active site" evidence="11">
    <location>
        <position position="286"/>
    </location>
</feature>
<evidence type="ECO:0000259" key="14">
    <source>
        <dbReference type="PROSITE" id="PS50975"/>
    </source>
</evidence>
<dbReference type="GO" id="GO:0071555">
    <property type="term" value="P:cell wall organization"/>
    <property type="evidence" value="ECO:0007669"/>
    <property type="project" value="UniProtKB-KW"/>
</dbReference>
<evidence type="ECO:0000256" key="4">
    <source>
        <dbReference type="ARBA" id="ARBA00022598"/>
    </source>
</evidence>
<dbReference type="GO" id="GO:0046872">
    <property type="term" value="F:metal ion binding"/>
    <property type="evidence" value="ECO:0007669"/>
    <property type="project" value="UniProtKB-KW"/>
</dbReference>
<feature type="binding site" evidence="12">
    <location>
        <position position="275"/>
    </location>
    <ligand>
        <name>Mg(2+)</name>
        <dbReference type="ChEBI" id="CHEBI:18420"/>
        <label>2</label>
    </ligand>
</feature>
<dbReference type="PROSITE" id="PS00843">
    <property type="entry name" value="DALA_DALA_LIGASE_1"/>
    <property type="match status" value="1"/>
</dbReference>
<evidence type="ECO:0000256" key="10">
    <source>
        <dbReference type="HAMAP-Rule" id="MF_00047"/>
    </source>
</evidence>
<dbReference type="HAMAP" id="MF_00047">
    <property type="entry name" value="Dala_Dala_lig"/>
    <property type="match status" value="1"/>
</dbReference>
<dbReference type="InterPro" id="IPR011095">
    <property type="entry name" value="Dala_Dala_lig_C"/>
</dbReference>
<organism evidence="15 16">
    <name type="scientific">Candidatus Harrisonbacteria bacterium RIFCSPHIGHO2_02_FULL_42_16</name>
    <dbReference type="NCBI Taxonomy" id="1798404"/>
    <lineage>
        <taxon>Bacteria</taxon>
        <taxon>Candidatus Harrisoniibacteriota</taxon>
    </lineage>
</organism>
<evidence type="ECO:0000256" key="5">
    <source>
        <dbReference type="ARBA" id="ARBA00022741"/>
    </source>
</evidence>
<evidence type="ECO:0000313" key="16">
    <source>
        <dbReference type="Proteomes" id="UP000177960"/>
    </source>
</evidence>
<evidence type="ECO:0000256" key="7">
    <source>
        <dbReference type="ARBA" id="ARBA00022960"/>
    </source>
</evidence>
<dbReference type="InterPro" id="IPR011127">
    <property type="entry name" value="Dala_Dala_lig_N"/>
</dbReference>
<comment type="subcellular location">
    <subcellularLocation>
        <location evidence="1 10">Cytoplasm</location>
    </subcellularLocation>
</comment>
<dbReference type="NCBIfam" id="TIGR01205">
    <property type="entry name" value="D_ala_D_alaTIGR"/>
    <property type="match status" value="1"/>
</dbReference>
<dbReference type="Gene3D" id="3.30.1490.20">
    <property type="entry name" value="ATP-grasp fold, A domain"/>
    <property type="match status" value="1"/>
</dbReference>